<keyword evidence="4" id="KW-0677">Repeat</keyword>
<comment type="caution">
    <text evidence="15">The sequence shown here is derived from an EMBL/GenBank/DDBJ whole genome shotgun (WGS) entry which is preliminary data.</text>
</comment>
<keyword evidence="12" id="KW-0812">Transmembrane</keyword>
<dbReference type="CDD" id="cd14014">
    <property type="entry name" value="STKc_PknB_like"/>
    <property type="match status" value="1"/>
</dbReference>
<evidence type="ECO:0000256" key="10">
    <source>
        <dbReference type="PROSITE-ProRule" id="PRU10141"/>
    </source>
</evidence>
<dbReference type="SMART" id="SM00740">
    <property type="entry name" value="PASTA"/>
    <property type="match status" value="4"/>
</dbReference>
<dbReference type="SMART" id="SM00220">
    <property type="entry name" value="S_TKc"/>
    <property type="match status" value="1"/>
</dbReference>
<dbReference type="Pfam" id="PF03793">
    <property type="entry name" value="PASTA"/>
    <property type="match status" value="4"/>
</dbReference>
<feature type="compositionally biased region" description="Basic and acidic residues" evidence="11">
    <location>
        <begin position="476"/>
        <end position="495"/>
    </location>
</feature>
<dbReference type="InterPro" id="IPR008271">
    <property type="entry name" value="Ser/Thr_kinase_AS"/>
</dbReference>
<keyword evidence="3" id="KW-0808">Transferase</keyword>
<keyword evidence="6 15" id="KW-0418">Kinase</keyword>
<dbReference type="InterPro" id="IPR017441">
    <property type="entry name" value="Protein_kinase_ATP_BS"/>
</dbReference>
<dbReference type="SUPFAM" id="SSF56112">
    <property type="entry name" value="Protein kinase-like (PK-like)"/>
    <property type="match status" value="1"/>
</dbReference>
<dbReference type="PANTHER" id="PTHR43289">
    <property type="entry name" value="MITOGEN-ACTIVATED PROTEIN KINASE KINASE KINASE 20-RELATED"/>
    <property type="match status" value="1"/>
</dbReference>
<evidence type="ECO:0000256" key="5">
    <source>
        <dbReference type="ARBA" id="ARBA00022741"/>
    </source>
</evidence>
<organism evidence="15 16">
    <name type="scientific">Cellulomonas fulva</name>
    <dbReference type="NCBI Taxonomy" id="2835530"/>
    <lineage>
        <taxon>Bacteria</taxon>
        <taxon>Bacillati</taxon>
        <taxon>Actinomycetota</taxon>
        <taxon>Actinomycetes</taxon>
        <taxon>Micrococcales</taxon>
        <taxon>Cellulomonadaceae</taxon>
        <taxon>Cellulomonas</taxon>
    </lineage>
</organism>
<dbReference type="InterPro" id="IPR000719">
    <property type="entry name" value="Prot_kinase_dom"/>
</dbReference>
<evidence type="ECO:0000256" key="12">
    <source>
        <dbReference type="SAM" id="Phobius"/>
    </source>
</evidence>
<keyword evidence="12" id="KW-1133">Transmembrane helix</keyword>
<evidence type="ECO:0000313" key="16">
    <source>
        <dbReference type="Proteomes" id="UP000722125"/>
    </source>
</evidence>
<name>A0ABS5TWE7_9CELL</name>
<feature type="domain" description="PASTA" evidence="14">
    <location>
        <begin position="578"/>
        <end position="644"/>
    </location>
</feature>
<keyword evidence="2" id="KW-0723">Serine/threonine-protein kinase</keyword>
<feature type="region of interest" description="Disordered" evidence="11">
    <location>
        <begin position="610"/>
        <end position="692"/>
    </location>
</feature>
<dbReference type="Gene3D" id="1.10.510.10">
    <property type="entry name" value="Transferase(Phosphotransferase) domain 1"/>
    <property type="match status" value="1"/>
</dbReference>
<evidence type="ECO:0000259" key="14">
    <source>
        <dbReference type="PROSITE" id="PS51178"/>
    </source>
</evidence>
<dbReference type="PROSITE" id="PS00108">
    <property type="entry name" value="PROTEIN_KINASE_ST"/>
    <property type="match status" value="1"/>
</dbReference>
<evidence type="ECO:0000256" key="6">
    <source>
        <dbReference type="ARBA" id="ARBA00022777"/>
    </source>
</evidence>
<dbReference type="PANTHER" id="PTHR43289:SF6">
    <property type="entry name" value="SERINE_THREONINE-PROTEIN KINASE NEKL-3"/>
    <property type="match status" value="1"/>
</dbReference>
<dbReference type="EMBL" id="JAHBOH010000001">
    <property type="protein sequence ID" value="MBT0993461.1"/>
    <property type="molecule type" value="Genomic_DNA"/>
</dbReference>
<keyword evidence="16" id="KW-1185">Reference proteome</keyword>
<evidence type="ECO:0000313" key="15">
    <source>
        <dbReference type="EMBL" id="MBT0993461.1"/>
    </source>
</evidence>
<dbReference type="InterPro" id="IPR005543">
    <property type="entry name" value="PASTA_dom"/>
</dbReference>
<feature type="domain" description="PASTA" evidence="14">
    <location>
        <begin position="514"/>
        <end position="577"/>
    </location>
</feature>
<dbReference type="Proteomes" id="UP000722125">
    <property type="component" value="Unassembled WGS sequence"/>
</dbReference>
<feature type="region of interest" description="Disordered" evidence="11">
    <location>
        <begin position="476"/>
        <end position="500"/>
    </location>
</feature>
<dbReference type="Gene3D" id="3.30.10.20">
    <property type="match status" value="4"/>
</dbReference>
<gene>
    <name evidence="15" type="primary">pknB</name>
    <name evidence="15" type="ORF">KIN34_04070</name>
</gene>
<evidence type="ECO:0000259" key="13">
    <source>
        <dbReference type="PROSITE" id="PS50011"/>
    </source>
</evidence>
<evidence type="ECO:0000256" key="8">
    <source>
        <dbReference type="ARBA" id="ARBA00047899"/>
    </source>
</evidence>
<feature type="binding site" evidence="10">
    <location>
        <position position="42"/>
    </location>
    <ligand>
        <name>ATP</name>
        <dbReference type="ChEBI" id="CHEBI:30616"/>
    </ligand>
</feature>
<reference evidence="15 16" key="1">
    <citation type="submission" date="2021-05" db="EMBL/GenBank/DDBJ databases">
        <title>Description of Cellulomonas sp. DKR-3 sp. nov.</title>
        <authorList>
            <person name="Dahal R.H."/>
            <person name="Chaudhary D.K."/>
        </authorList>
    </citation>
    <scope>NUCLEOTIDE SEQUENCE [LARGE SCALE GENOMIC DNA]</scope>
    <source>
        <strain evidence="15 16">DKR-3</strain>
    </source>
</reference>
<evidence type="ECO:0000256" key="4">
    <source>
        <dbReference type="ARBA" id="ARBA00022737"/>
    </source>
</evidence>
<dbReference type="Pfam" id="PF00069">
    <property type="entry name" value="Pkinase"/>
    <property type="match status" value="1"/>
</dbReference>
<dbReference type="PROSITE" id="PS51178">
    <property type="entry name" value="PASTA"/>
    <property type="match status" value="4"/>
</dbReference>
<feature type="domain" description="PASTA" evidence="14">
    <location>
        <begin position="445"/>
        <end position="513"/>
    </location>
</feature>
<dbReference type="PROSITE" id="PS50011">
    <property type="entry name" value="PROTEIN_KINASE_DOM"/>
    <property type="match status" value="1"/>
</dbReference>
<evidence type="ECO:0000256" key="2">
    <source>
        <dbReference type="ARBA" id="ARBA00022527"/>
    </source>
</evidence>
<protein>
    <recommendedName>
        <fullName evidence="1">non-specific serine/threonine protein kinase</fullName>
        <ecNumber evidence="1">2.7.11.1</ecNumber>
    </recommendedName>
</protein>
<evidence type="ECO:0000256" key="11">
    <source>
        <dbReference type="SAM" id="MobiDB-lite"/>
    </source>
</evidence>
<dbReference type="Gene3D" id="3.30.200.20">
    <property type="entry name" value="Phosphorylase Kinase, domain 1"/>
    <property type="match status" value="1"/>
</dbReference>
<evidence type="ECO:0000256" key="7">
    <source>
        <dbReference type="ARBA" id="ARBA00022840"/>
    </source>
</evidence>
<feature type="compositionally biased region" description="Gly residues" evidence="11">
    <location>
        <begin position="659"/>
        <end position="679"/>
    </location>
</feature>
<evidence type="ECO:0000256" key="3">
    <source>
        <dbReference type="ARBA" id="ARBA00022679"/>
    </source>
</evidence>
<dbReference type="PROSITE" id="PS00107">
    <property type="entry name" value="PROTEIN_KINASE_ATP"/>
    <property type="match status" value="1"/>
</dbReference>
<dbReference type="NCBIfam" id="NF033483">
    <property type="entry name" value="PknB_PASTA_kin"/>
    <property type="match status" value="1"/>
</dbReference>
<sequence>MVDSGPRILAGRYEVGELIGRGGMAEVHIGHDTRLGRTVAIKILRSDLARDPSFQNRFRREAQAAAALNHPAIVAVYDTGEDVFTEPTGVVAHVPFIVMEYVEGHTVRDILRDGNAVPIEEAVEITIGVLSALEYSHHAGIVHRDIKPANVMLTPTGAVKVMDFGIARAVADSAATMTQTQAVIGTAQYLSPEQARGETVDARSDLYSTGCLLFELLTGRPPFTGDSPVSVAYQHVREIPPLPSSLASDVPEQLDRITMKALAKERDSRYSNAGEFRSDLEAVLRGGTVAAPAVGAIVPAVAAAEATQVMAPAPTQAIPPVTPWGATGVAGAAVATVPDDDEDENKRPWLIWVLVGIAILAVAGIIALLLAQGNGEKEPEQVPVPKLVGLTEDAAKQAITDADLIPKREVAESDEVAEGLVISTDPAEGTQVDPESTVTYVVSTGSGSVEVPAVQGMTESQAQDALEEAKLEVDPVREDDNNPDFAKGEVTKTDPEEGELVDTGTSVKLWVSTGNVDLPDLVGKQQDEALDTLADLKLTSTVKEVTTTDQEPGTVLSQDRQAGLVPQGTRVTLEVAVAPETATVPDNLVGMTYEEAVQALAAVGLQASRVDQPSDEEAGRVLWSDPDKGTELPKGDMVELHVSLGPQPDPEPTTDAPGDGNGDGNGNGNGNGDGTGDGGSVQTQPWLRPEEL</sequence>
<evidence type="ECO:0000256" key="9">
    <source>
        <dbReference type="ARBA" id="ARBA00048679"/>
    </source>
</evidence>
<keyword evidence="5 10" id="KW-0547">Nucleotide-binding</keyword>
<comment type="catalytic activity">
    <reaction evidence="8">
        <text>L-threonyl-[protein] + ATP = O-phospho-L-threonyl-[protein] + ADP + H(+)</text>
        <dbReference type="Rhea" id="RHEA:46608"/>
        <dbReference type="Rhea" id="RHEA-COMP:11060"/>
        <dbReference type="Rhea" id="RHEA-COMP:11605"/>
        <dbReference type="ChEBI" id="CHEBI:15378"/>
        <dbReference type="ChEBI" id="CHEBI:30013"/>
        <dbReference type="ChEBI" id="CHEBI:30616"/>
        <dbReference type="ChEBI" id="CHEBI:61977"/>
        <dbReference type="ChEBI" id="CHEBI:456216"/>
        <dbReference type="EC" id="2.7.11.1"/>
    </reaction>
</comment>
<keyword evidence="7 10" id="KW-0067">ATP-binding</keyword>
<keyword evidence="12" id="KW-0472">Membrane</keyword>
<dbReference type="RefSeq" id="WP_214347023.1">
    <property type="nucleotide sequence ID" value="NZ_JAHBOH010000001.1"/>
</dbReference>
<feature type="transmembrane region" description="Helical" evidence="12">
    <location>
        <begin position="349"/>
        <end position="371"/>
    </location>
</feature>
<dbReference type="CDD" id="cd06577">
    <property type="entry name" value="PASTA_pknB"/>
    <property type="match status" value="4"/>
</dbReference>
<proteinExistence type="predicted"/>
<feature type="compositionally biased region" description="Basic and acidic residues" evidence="11">
    <location>
        <begin position="625"/>
        <end position="639"/>
    </location>
</feature>
<accession>A0ABS5TWE7</accession>
<dbReference type="InterPro" id="IPR011009">
    <property type="entry name" value="Kinase-like_dom_sf"/>
</dbReference>
<dbReference type="EC" id="2.7.11.1" evidence="1"/>
<feature type="domain" description="PASTA" evidence="14">
    <location>
        <begin position="378"/>
        <end position="444"/>
    </location>
</feature>
<comment type="catalytic activity">
    <reaction evidence="9">
        <text>L-seryl-[protein] + ATP = O-phospho-L-seryl-[protein] + ADP + H(+)</text>
        <dbReference type="Rhea" id="RHEA:17989"/>
        <dbReference type="Rhea" id="RHEA-COMP:9863"/>
        <dbReference type="Rhea" id="RHEA-COMP:11604"/>
        <dbReference type="ChEBI" id="CHEBI:15378"/>
        <dbReference type="ChEBI" id="CHEBI:29999"/>
        <dbReference type="ChEBI" id="CHEBI:30616"/>
        <dbReference type="ChEBI" id="CHEBI:83421"/>
        <dbReference type="ChEBI" id="CHEBI:456216"/>
        <dbReference type="EC" id="2.7.11.1"/>
    </reaction>
</comment>
<feature type="domain" description="Protein kinase" evidence="13">
    <location>
        <begin position="13"/>
        <end position="284"/>
    </location>
</feature>
<evidence type="ECO:0000256" key="1">
    <source>
        <dbReference type="ARBA" id="ARBA00012513"/>
    </source>
</evidence>
<dbReference type="GO" id="GO:0016301">
    <property type="term" value="F:kinase activity"/>
    <property type="evidence" value="ECO:0007669"/>
    <property type="project" value="UniProtKB-KW"/>
</dbReference>